<organism evidence="1 2">
    <name type="scientific">Melastoma candidum</name>
    <dbReference type="NCBI Taxonomy" id="119954"/>
    <lineage>
        <taxon>Eukaryota</taxon>
        <taxon>Viridiplantae</taxon>
        <taxon>Streptophyta</taxon>
        <taxon>Embryophyta</taxon>
        <taxon>Tracheophyta</taxon>
        <taxon>Spermatophyta</taxon>
        <taxon>Magnoliopsida</taxon>
        <taxon>eudicotyledons</taxon>
        <taxon>Gunneridae</taxon>
        <taxon>Pentapetalae</taxon>
        <taxon>rosids</taxon>
        <taxon>malvids</taxon>
        <taxon>Myrtales</taxon>
        <taxon>Melastomataceae</taxon>
        <taxon>Melastomatoideae</taxon>
        <taxon>Melastomateae</taxon>
        <taxon>Melastoma</taxon>
    </lineage>
</organism>
<name>A0ACB9RFN2_9MYRT</name>
<dbReference type="Proteomes" id="UP001057402">
    <property type="component" value="Chromosome 4"/>
</dbReference>
<keyword evidence="2" id="KW-1185">Reference proteome</keyword>
<sequence length="474" mass="53329">MKSAYSFCDHAKVSFLIALLPVFFGFTSPFTIVENLPGFHGRLPFYLETGYVGVGGSNESQLFYYFVESQRSPSQDPLLLWLAGGPGCSALSAFFYGNGPLAFTYVSSNGSLPTLHLNPFTWTQGLNVLYVDAPVGTGFSYSTTEENYFTDDYKSAYETYEFLQKWLTDHPQYQTNVLYIGGDTYSGITLPITVQKIFDGNDAGVKPLMKLRGYVLGNPNTDDYIDGNARVPFARRLTLISDELYEDAKESCGGNYVEISSNNTACVQDMDEINELLQQINMFQVLEPICPATYTRPVEVPDGYRRILEDNRDDLLDQPGSSTLWCRDYNYVPSSVWANDENVRVALGIRNGTKGMWERCNGSLAYTKTVTSSIHYHENFTNTNLRALIYSGDHDMSVTNPGTQTWLGSIGMTLSDTWRAWYVDGQVAGYTEEYSNDGFTLYYATVKATGHVALEYKPKECYLLLDRWLAFFPF</sequence>
<accession>A0ACB9RFN2</accession>
<comment type="caution">
    <text evidence="1">The sequence shown here is derived from an EMBL/GenBank/DDBJ whole genome shotgun (WGS) entry which is preliminary data.</text>
</comment>
<gene>
    <name evidence="1" type="ORF">MLD38_015271</name>
</gene>
<reference evidence="2" key="1">
    <citation type="journal article" date="2023" name="Front. Plant Sci.">
        <title>Chromosomal-level genome assembly of Melastoma candidum provides insights into trichome evolution.</title>
        <authorList>
            <person name="Zhong Y."/>
            <person name="Wu W."/>
            <person name="Sun C."/>
            <person name="Zou P."/>
            <person name="Liu Y."/>
            <person name="Dai S."/>
            <person name="Zhou R."/>
        </authorList>
    </citation>
    <scope>NUCLEOTIDE SEQUENCE [LARGE SCALE GENOMIC DNA]</scope>
</reference>
<proteinExistence type="predicted"/>
<evidence type="ECO:0000313" key="1">
    <source>
        <dbReference type="EMBL" id="KAI4377684.1"/>
    </source>
</evidence>
<protein>
    <submittedName>
        <fullName evidence="1">Uncharacterized protein</fullName>
    </submittedName>
</protein>
<evidence type="ECO:0000313" key="2">
    <source>
        <dbReference type="Proteomes" id="UP001057402"/>
    </source>
</evidence>
<dbReference type="EMBL" id="CM042883">
    <property type="protein sequence ID" value="KAI4377684.1"/>
    <property type="molecule type" value="Genomic_DNA"/>
</dbReference>